<evidence type="ECO:0000256" key="5">
    <source>
        <dbReference type="SAM" id="Phobius"/>
    </source>
</evidence>
<keyword evidence="2 5" id="KW-0812">Transmembrane</keyword>
<feature type="transmembrane region" description="Helical" evidence="5">
    <location>
        <begin position="75"/>
        <end position="95"/>
    </location>
</feature>
<name>A0A8B6CED0_MYTGA</name>
<dbReference type="Gene3D" id="1.10.1450.10">
    <property type="entry name" value="Tetraspanin"/>
    <property type="match status" value="1"/>
</dbReference>
<dbReference type="Proteomes" id="UP000596742">
    <property type="component" value="Unassembled WGS sequence"/>
</dbReference>
<keyword evidence="4 5" id="KW-0472">Membrane</keyword>
<keyword evidence="7" id="KW-1185">Reference proteome</keyword>
<dbReference type="PRINTS" id="PR00259">
    <property type="entry name" value="TMFOUR"/>
</dbReference>
<evidence type="ECO:0000313" key="6">
    <source>
        <dbReference type="EMBL" id="VDI03243.1"/>
    </source>
</evidence>
<dbReference type="EMBL" id="UYJE01001572">
    <property type="protein sequence ID" value="VDI03243.1"/>
    <property type="molecule type" value="Genomic_DNA"/>
</dbReference>
<evidence type="ECO:0000313" key="7">
    <source>
        <dbReference type="Proteomes" id="UP000596742"/>
    </source>
</evidence>
<feature type="transmembrane region" description="Helical" evidence="5">
    <location>
        <begin position="115"/>
        <end position="139"/>
    </location>
</feature>
<evidence type="ECO:0000256" key="4">
    <source>
        <dbReference type="ARBA" id="ARBA00023136"/>
    </source>
</evidence>
<keyword evidence="3 5" id="KW-1133">Transmembrane helix</keyword>
<evidence type="ECO:0000256" key="1">
    <source>
        <dbReference type="ARBA" id="ARBA00004141"/>
    </source>
</evidence>
<comment type="caution">
    <text evidence="6">The sequence shown here is derived from an EMBL/GenBank/DDBJ whole genome shotgun (WGS) entry which is preliminary data.</text>
</comment>
<proteinExistence type="predicted"/>
<dbReference type="InterPro" id="IPR018499">
    <property type="entry name" value="Tetraspanin/Peripherin"/>
</dbReference>
<dbReference type="GO" id="GO:0005886">
    <property type="term" value="C:plasma membrane"/>
    <property type="evidence" value="ECO:0007669"/>
    <property type="project" value="TreeGrafter"/>
</dbReference>
<dbReference type="PANTHER" id="PTHR19282">
    <property type="entry name" value="TETRASPANIN"/>
    <property type="match status" value="1"/>
</dbReference>
<dbReference type="PANTHER" id="PTHR19282:SF534">
    <property type="entry name" value="TETRASPANIN FAMILY-RELATED"/>
    <property type="match status" value="1"/>
</dbReference>
<organism evidence="6 7">
    <name type="scientific">Mytilus galloprovincialis</name>
    <name type="common">Mediterranean mussel</name>
    <dbReference type="NCBI Taxonomy" id="29158"/>
    <lineage>
        <taxon>Eukaryota</taxon>
        <taxon>Metazoa</taxon>
        <taxon>Spiralia</taxon>
        <taxon>Lophotrochozoa</taxon>
        <taxon>Mollusca</taxon>
        <taxon>Bivalvia</taxon>
        <taxon>Autobranchia</taxon>
        <taxon>Pteriomorphia</taxon>
        <taxon>Mytilida</taxon>
        <taxon>Mytiloidea</taxon>
        <taxon>Mytilidae</taxon>
        <taxon>Mytilinae</taxon>
        <taxon>Mytilus</taxon>
    </lineage>
</organism>
<comment type="subcellular location">
    <subcellularLocation>
        <location evidence="1">Membrane</location>
        <topology evidence="1">Multi-pass membrane protein</topology>
    </subcellularLocation>
</comment>
<evidence type="ECO:0000256" key="3">
    <source>
        <dbReference type="ARBA" id="ARBA00022989"/>
    </source>
</evidence>
<reference evidence="6" key="1">
    <citation type="submission" date="2018-11" db="EMBL/GenBank/DDBJ databases">
        <authorList>
            <person name="Alioto T."/>
            <person name="Alioto T."/>
        </authorList>
    </citation>
    <scope>NUCLEOTIDE SEQUENCE</scope>
</reference>
<dbReference type="SUPFAM" id="SSF48652">
    <property type="entry name" value="Tetraspanin"/>
    <property type="match status" value="1"/>
</dbReference>
<protein>
    <submittedName>
        <fullName evidence="6">Tetraspanin-18</fullName>
    </submittedName>
</protein>
<dbReference type="AlphaFoldDB" id="A0A8B6CED0"/>
<dbReference type="InterPro" id="IPR008952">
    <property type="entry name" value="Tetraspanin_EC2_sf"/>
</dbReference>
<feature type="transmembrane region" description="Helical" evidence="5">
    <location>
        <begin position="307"/>
        <end position="330"/>
    </location>
</feature>
<feature type="transmembrane region" description="Helical" evidence="5">
    <location>
        <begin position="145"/>
        <end position="169"/>
    </location>
</feature>
<accession>A0A8B6CED0</accession>
<sequence>MKRKYDVRKHGIALHKVPLKKSLSNSADNSINHHKKQRLYMDSSTHRAIPRKRNRRNNSNSDRCVNQLVGLLHCYNVFLLILGAGVLGLGIWMLVKDYSTREIAAIVDSRLFEYVTYALVAGGGTVAILAFCGCCGTMRQDKYVLGFYGTVLFMVLGVLVGGSVIGIIFRTKITEGMKRRFEDTLEYNYNVDIIKNSENRLLTDAWDAMQRTLECCGPHGNITSRYSWAFYKGRTAWYLKRPSQKMFPFVPESCCHPGWPSHDCQGINSEYDGVPVKGPDPSVHGNPALYTNGCYDKAIQYLEKHSLYIAIVAGAVPVFLIAGIVISFYLCANVNPEDEDDDDDDDGQEAEV</sequence>
<dbReference type="OrthoDB" id="438211at2759"/>
<evidence type="ECO:0000256" key="2">
    <source>
        <dbReference type="ARBA" id="ARBA00022692"/>
    </source>
</evidence>
<gene>
    <name evidence="6" type="ORF">MGAL_10B017385</name>
</gene>
<dbReference type="Pfam" id="PF00335">
    <property type="entry name" value="Tetraspanin"/>
    <property type="match status" value="1"/>
</dbReference>